<accession>A0A7R7XK51</accession>
<name>A0A7R7XK51_9EURO</name>
<dbReference type="KEGG" id="apuu:APUU_30244S"/>
<reference evidence="2" key="2">
    <citation type="submission" date="2021-02" db="EMBL/GenBank/DDBJ databases">
        <title>Aspergillus puulaauensis MK2 genome sequence.</title>
        <authorList>
            <person name="Futagami T."/>
            <person name="Mori K."/>
            <person name="Kadooka C."/>
            <person name="Tanaka T."/>
        </authorList>
    </citation>
    <scope>NUCLEOTIDE SEQUENCE</scope>
    <source>
        <strain evidence="2">MK2</strain>
    </source>
</reference>
<proteinExistence type="predicted"/>
<dbReference type="AlphaFoldDB" id="A0A7R7XK51"/>
<dbReference type="OrthoDB" id="4434341at2759"/>
<evidence type="ECO:0000256" key="1">
    <source>
        <dbReference type="SAM" id="MobiDB-lite"/>
    </source>
</evidence>
<dbReference type="Proteomes" id="UP000654913">
    <property type="component" value="Chromosome 3"/>
</dbReference>
<gene>
    <name evidence="2" type="ORF">APUU_30244S</name>
</gene>
<feature type="region of interest" description="Disordered" evidence="1">
    <location>
        <begin position="538"/>
        <end position="558"/>
    </location>
</feature>
<evidence type="ECO:0000313" key="2">
    <source>
        <dbReference type="EMBL" id="BCS22019.1"/>
    </source>
</evidence>
<reference evidence="2" key="1">
    <citation type="submission" date="2021-01" db="EMBL/GenBank/DDBJ databases">
        <authorList>
            <consortium name="Aspergillus puulaauensis MK2 genome sequencing consortium"/>
            <person name="Kazuki M."/>
            <person name="Futagami T."/>
        </authorList>
    </citation>
    <scope>NUCLEOTIDE SEQUENCE</scope>
    <source>
        <strain evidence="2">MK2</strain>
    </source>
</reference>
<keyword evidence="3" id="KW-1185">Reference proteome</keyword>
<evidence type="ECO:0000313" key="3">
    <source>
        <dbReference type="Proteomes" id="UP000654913"/>
    </source>
</evidence>
<dbReference type="EMBL" id="AP024445">
    <property type="protein sequence ID" value="BCS22019.1"/>
    <property type="molecule type" value="Genomic_DNA"/>
</dbReference>
<dbReference type="GeneID" id="64972024"/>
<sequence>MAQGGTQLSLETEGATACRLLRHFTRLSPDQQKELLKPRAFNKWLHNSLDIQKASTARVLAVIRHDTFRYITLDLCETDYGKKFFTWSLLERIVNSKLDHIWVREIKKFLDFGHTIFQHHINDIVSDDWVKILELKPEDWNSQLQVLFFPTSCDNSCGESNSNFPGAFITSLKDYPVLGSSGMPITGESIILSRRPGFLSSLSDIEYQDIWQRLYNIKPSIIPTWHSWYISKRNISSKVISILNHITRWVQPDWVYPERASKELKEFSWANYFTHLLWKTHNKCSTLPQSAYHEQAEVFITKLWDQVKSDPQWCDPCYENLLPVSLPSETFISGGVEMNEYCQRFKLSHWYQVLVLVVVSFPSQLRGSMEPLNDLAKAGDSLSRYSSWGLNICHANFEHNQQLRLLPGLNTPPNHQYIISEGDLFGAIVHYRLLKQALLETHNPGLSSSITTGIQSLDQYKAAVILLKEKAEILNKYGWQAYPDDWNEDLEAFTISQLQRYSKRADICPGFLTTTYPKLFKNPRGIISTKRKEISRDEDQLEKEDNHILKQAKRDRTL</sequence>
<protein>
    <submittedName>
        <fullName evidence="2">Uncharacterized protein</fullName>
    </submittedName>
</protein>
<dbReference type="RefSeq" id="XP_041554213.1">
    <property type="nucleotide sequence ID" value="XM_041701315.1"/>
</dbReference>
<organism evidence="2 3">
    <name type="scientific">Aspergillus puulaauensis</name>
    <dbReference type="NCBI Taxonomy" id="1220207"/>
    <lineage>
        <taxon>Eukaryota</taxon>
        <taxon>Fungi</taxon>
        <taxon>Dikarya</taxon>
        <taxon>Ascomycota</taxon>
        <taxon>Pezizomycotina</taxon>
        <taxon>Eurotiomycetes</taxon>
        <taxon>Eurotiomycetidae</taxon>
        <taxon>Eurotiales</taxon>
        <taxon>Aspergillaceae</taxon>
        <taxon>Aspergillus</taxon>
    </lineage>
</organism>